<organism evidence="3 4">
    <name type="scientific">Nannocystis radixulma</name>
    <dbReference type="NCBI Taxonomy" id="2995305"/>
    <lineage>
        <taxon>Bacteria</taxon>
        <taxon>Pseudomonadati</taxon>
        <taxon>Myxococcota</taxon>
        <taxon>Polyangia</taxon>
        <taxon>Nannocystales</taxon>
        <taxon>Nannocystaceae</taxon>
        <taxon>Nannocystis</taxon>
    </lineage>
</organism>
<evidence type="ECO:0000313" key="3">
    <source>
        <dbReference type="EMBL" id="MDC0668748.1"/>
    </source>
</evidence>
<dbReference type="RefSeq" id="WP_271998225.1">
    <property type="nucleotide sequence ID" value="NZ_JAQNDN010000005.1"/>
</dbReference>
<dbReference type="SUPFAM" id="SSF56436">
    <property type="entry name" value="C-type lectin-like"/>
    <property type="match status" value="1"/>
</dbReference>
<dbReference type="InterPro" id="IPR016187">
    <property type="entry name" value="CTDL_fold"/>
</dbReference>
<sequence>MRPIRPRTDAAALALLMALSGCFNPMGSAGDTTGAATSEGSGSGTSQGSGSGPTDGTTEPTSTSTTAPPTTLPSQTEASVTSDPTLGTTTEPSTTTEPPPPDCGDLVVGPGEDCDDANDNNNDSCLNNCKAAQCGDGVVFEGVEACDDGSNNADDAPCTTMCQKAKCGDNVVCPGCKEECDGNLGCNIACKYSLRYVFVTSQVYRGDLLAGLAGADQLCMDLAAGNGGLQGRRFVAWLSTSTAHAADRVGASDYPFLRLDDAIIANNSGDLLDAAILAPINIDETKMPIAGVDQVWTGTEADGQVTSLNTLCADWTGGDMGRYGSASALTSQWTDAGLTDCVKEARLYCFQAGY</sequence>
<feature type="region of interest" description="Disordered" evidence="1">
    <location>
        <begin position="27"/>
        <end position="111"/>
    </location>
</feature>
<keyword evidence="4" id="KW-1185">Reference proteome</keyword>
<evidence type="ECO:0000256" key="2">
    <source>
        <dbReference type="SAM" id="SignalP"/>
    </source>
</evidence>
<feature type="compositionally biased region" description="Low complexity" evidence="1">
    <location>
        <begin position="54"/>
        <end position="76"/>
    </location>
</feature>
<evidence type="ECO:0000256" key="1">
    <source>
        <dbReference type="SAM" id="MobiDB-lite"/>
    </source>
</evidence>
<dbReference type="EMBL" id="JAQNDN010000005">
    <property type="protein sequence ID" value="MDC0668748.1"/>
    <property type="molecule type" value="Genomic_DNA"/>
</dbReference>
<evidence type="ECO:0000313" key="4">
    <source>
        <dbReference type="Proteomes" id="UP001217838"/>
    </source>
</evidence>
<feature type="chain" id="PRO_5045644415" description="Myxococcus cysteine-rich repeat-containing protein" evidence="2">
    <location>
        <begin position="30"/>
        <end position="354"/>
    </location>
</feature>
<feature type="signal peptide" evidence="2">
    <location>
        <begin position="1"/>
        <end position="29"/>
    </location>
</feature>
<dbReference type="Proteomes" id="UP001217838">
    <property type="component" value="Unassembled WGS sequence"/>
</dbReference>
<comment type="caution">
    <text evidence="3">The sequence shown here is derived from an EMBL/GenBank/DDBJ whole genome shotgun (WGS) entry which is preliminary data.</text>
</comment>
<gene>
    <name evidence="3" type="ORF">POL58_13420</name>
</gene>
<protein>
    <recommendedName>
        <fullName evidence="5">Myxococcus cysteine-rich repeat-containing protein</fullName>
    </recommendedName>
</protein>
<proteinExistence type="predicted"/>
<dbReference type="Gene3D" id="3.10.100.10">
    <property type="entry name" value="Mannose-Binding Protein A, subunit A"/>
    <property type="match status" value="1"/>
</dbReference>
<keyword evidence="2" id="KW-0732">Signal</keyword>
<feature type="compositionally biased region" description="Low complexity" evidence="1">
    <location>
        <begin position="27"/>
        <end position="40"/>
    </location>
</feature>
<reference evidence="3 4" key="1">
    <citation type="submission" date="2022-11" db="EMBL/GenBank/DDBJ databases">
        <title>Minimal conservation of predation-associated metabolite biosynthetic gene clusters underscores biosynthetic potential of Myxococcota including descriptions for ten novel species: Archangium lansinium sp. nov., Myxococcus landrumus sp. nov., Nannocystis bai.</title>
        <authorList>
            <person name="Ahearne A."/>
            <person name="Stevens C."/>
            <person name="Dowd S."/>
        </authorList>
    </citation>
    <scope>NUCLEOTIDE SEQUENCE [LARGE SCALE GENOMIC DNA]</scope>
    <source>
        <strain evidence="3 4">NCELM</strain>
    </source>
</reference>
<feature type="compositionally biased region" description="Gly residues" evidence="1">
    <location>
        <begin position="41"/>
        <end position="53"/>
    </location>
</feature>
<evidence type="ECO:0008006" key="5">
    <source>
        <dbReference type="Google" id="ProtNLM"/>
    </source>
</evidence>
<feature type="compositionally biased region" description="Low complexity" evidence="1">
    <location>
        <begin position="84"/>
        <end position="96"/>
    </location>
</feature>
<dbReference type="PROSITE" id="PS51257">
    <property type="entry name" value="PROKAR_LIPOPROTEIN"/>
    <property type="match status" value="1"/>
</dbReference>
<name>A0ABT5B4W1_9BACT</name>
<accession>A0ABT5B4W1</accession>
<dbReference type="InterPro" id="IPR016186">
    <property type="entry name" value="C-type_lectin-like/link_sf"/>
</dbReference>